<organism evidence="2">
    <name type="scientific">Arundo donax</name>
    <name type="common">Giant reed</name>
    <name type="synonym">Donax arundinaceus</name>
    <dbReference type="NCBI Taxonomy" id="35708"/>
    <lineage>
        <taxon>Eukaryota</taxon>
        <taxon>Viridiplantae</taxon>
        <taxon>Streptophyta</taxon>
        <taxon>Embryophyta</taxon>
        <taxon>Tracheophyta</taxon>
        <taxon>Spermatophyta</taxon>
        <taxon>Magnoliopsida</taxon>
        <taxon>Liliopsida</taxon>
        <taxon>Poales</taxon>
        <taxon>Poaceae</taxon>
        <taxon>PACMAD clade</taxon>
        <taxon>Arundinoideae</taxon>
        <taxon>Arundineae</taxon>
        <taxon>Arundo</taxon>
    </lineage>
</organism>
<reference evidence="2" key="2">
    <citation type="journal article" date="2015" name="Data Brief">
        <title>Shoot transcriptome of the giant reed, Arundo donax.</title>
        <authorList>
            <person name="Barrero R.A."/>
            <person name="Guerrero F.D."/>
            <person name="Moolhuijzen P."/>
            <person name="Goolsby J.A."/>
            <person name="Tidwell J."/>
            <person name="Bellgard S.E."/>
            <person name="Bellgard M.I."/>
        </authorList>
    </citation>
    <scope>NUCLEOTIDE SEQUENCE</scope>
    <source>
        <tissue evidence="2">Shoot tissue taken approximately 20 cm above the soil surface</tissue>
    </source>
</reference>
<keyword evidence="1" id="KW-0472">Membrane</keyword>
<keyword evidence="1" id="KW-1133">Transmembrane helix</keyword>
<evidence type="ECO:0000256" key="1">
    <source>
        <dbReference type="SAM" id="Phobius"/>
    </source>
</evidence>
<name>A0A0A9G5X5_ARUDO</name>
<accession>A0A0A9G5X5</accession>
<dbReference type="AlphaFoldDB" id="A0A0A9G5X5"/>
<proteinExistence type="predicted"/>
<feature type="transmembrane region" description="Helical" evidence="1">
    <location>
        <begin position="30"/>
        <end position="53"/>
    </location>
</feature>
<keyword evidence="1" id="KW-0812">Transmembrane</keyword>
<protein>
    <submittedName>
        <fullName evidence="2">Uncharacterized protein</fullName>
    </submittedName>
</protein>
<reference evidence="2" key="1">
    <citation type="submission" date="2014-09" db="EMBL/GenBank/DDBJ databases">
        <authorList>
            <person name="Magalhaes I.L.F."/>
            <person name="Oliveira U."/>
            <person name="Santos F.R."/>
            <person name="Vidigal T.H.D.A."/>
            <person name="Brescovit A.D."/>
            <person name="Santos A.J."/>
        </authorList>
    </citation>
    <scope>NUCLEOTIDE SEQUENCE</scope>
    <source>
        <tissue evidence="2">Shoot tissue taken approximately 20 cm above the soil surface</tissue>
    </source>
</reference>
<sequence>MNHFSSLLLVLNLFLAQVRFLPVILGKLLHFFVLIPFYLKNGVMLLFPGLGFVMSGD</sequence>
<evidence type="ECO:0000313" key="2">
    <source>
        <dbReference type="EMBL" id="JAE17941.1"/>
    </source>
</evidence>
<dbReference type="EMBL" id="GBRH01179955">
    <property type="protein sequence ID" value="JAE17941.1"/>
    <property type="molecule type" value="Transcribed_RNA"/>
</dbReference>